<keyword evidence="7" id="KW-1185">Reference proteome</keyword>
<comment type="function">
    <text evidence="4">PPIases accelerate the folding of proteins. It catalyzes the cis-trans isomerization of proline imidic peptide bonds in oligopeptides.</text>
</comment>
<dbReference type="GO" id="GO:0006457">
    <property type="term" value="P:protein folding"/>
    <property type="evidence" value="ECO:0007669"/>
    <property type="project" value="InterPro"/>
</dbReference>
<dbReference type="SUPFAM" id="SSF50891">
    <property type="entry name" value="Cyclophilin-like"/>
    <property type="match status" value="1"/>
</dbReference>
<accession>A0A0D0I565</accession>
<dbReference type="PROSITE" id="PS00170">
    <property type="entry name" value="CSA_PPIASE_1"/>
    <property type="match status" value="1"/>
</dbReference>
<name>A0A0D0I565_9BACT</name>
<comment type="similarity">
    <text evidence="1 4">Belongs to the cyclophilin-type PPIase family.</text>
</comment>
<evidence type="ECO:0000313" key="6">
    <source>
        <dbReference type="EMBL" id="KIP62293.1"/>
    </source>
</evidence>
<comment type="caution">
    <text evidence="6">The sequence shown here is derived from an EMBL/GenBank/DDBJ whole genome shotgun (WGS) entry which is preliminary data.</text>
</comment>
<dbReference type="Pfam" id="PF00160">
    <property type="entry name" value="Pro_isomerase"/>
    <property type="match status" value="2"/>
</dbReference>
<evidence type="ECO:0000256" key="2">
    <source>
        <dbReference type="ARBA" id="ARBA00023110"/>
    </source>
</evidence>
<gene>
    <name evidence="6" type="ORF">ST44_07350</name>
</gene>
<dbReference type="PRINTS" id="PR00153">
    <property type="entry name" value="CSAPPISMRASE"/>
</dbReference>
<proteinExistence type="inferred from homology"/>
<feature type="domain" description="PPIase cyclophilin-type" evidence="5">
    <location>
        <begin position="7"/>
        <end position="242"/>
    </location>
</feature>
<dbReference type="InterPro" id="IPR044666">
    <property type="entry name" value="Cyclophilin_A-like"/>
</dbReference>
<organism evidence="6 7">
    <name type="scientific">Prevotella pectinovora</name>
    <dbReference type="NCBI Taxonomy" id="1602169"/>
    <lineage>
        <taxon>Bacteria</taxon>
        <taxon>Pseudomonadati</taxon>
        <taxon>Bacteroidota</taxon>
        <taxon>Bacteroidia</taxon>
        <taxon>Bacteroidales</taxon>
        <taxon>Prevotellaceae</taxon>
        <taxon>Prevotella</taxon>
    </lineage>
</organism>
<dbReference type="InterPro" id="IPR029000">
    <property type="entry name" value="Cyclophilin-like_dom_sf"/>
</dbReference>
<keyword evidence="2 4" id="KW-0697">Rotamase</keyword>
<evidence type="ECO:0000313" key="7">
    <source>
        <dbReference type="Proteomes" id="UP000032046"/>
    </source>
</evidence>
<dbReference type="PANTHER" id="PTHR45625">
    <property type="entry name" value="PEPTIDYL-PROLYL CIS-TRANS ISOMERASE-RELATED"/>
    <property type="match status" value="1"/>
</dbReference>
<dbReference type="Proteomes" id="UP000032046">
    <property type="component" value="Unassembled WGS sequence"/>
</dbReference>
<evidence type="ECO:0000256" key="3">
    <source>
        <dbReference type="ARBA" id="ARBA00023235"/>
    </source>
</evidence>
<dbReference type="GeneID" id="93482890"/>
<evidence type="ECO:0000256" key="1">
    <source>
        <dbReference type="ARBA" id="ARBA00007365"/>
    </source>
</evidence>
<dbReference type="STRING" id="1602171.ST44_07350"/>
<dbReference type="EC" id="5.2.1.8" evidence="4"/>
<dbReference type="GO" id="GO:0003755">
    <property type="term" value="F:peptidyl-prolyl cis-trans isomerase activity"/>
    <property type="evidence" value="ECO:0007669"/>
    <property type="project" value="UniProtKB-UniRule"/>
</dbReference>
<dbReference type="RefSeq" id="WP_022317399.1">
    <property type="nucleotide sequence ID" value="NZ_DBEXRU010000285.1"/>
</dbReference>
<comment type="catalytic activity">
    <reaction evidence="4">
        <text>[protein]-peptidylproline (omega=180) = [protein]-peptidylproline (omega=0)</text>
        <dbReference type="Rhea" id="RHEA:16237"/>
        <dbReference type="Rhea" id="RHEA-COMP:10747"/>
        <dbReference type="Rhea" id="RHEA-COMP:10748"/>
        <dbReference type="ChEBI" id="CHEBI:83833"/>
        <dbReference type="ChEBI" id="CHEBI:83834"/>
        <dbReference type="EC" id="5.2.1.8"/>
    </reaction>
</comment>
<dbReference type="PROSITE" id="PS50072">
    <property type="entry name" value="CSA_PPIASE_2"/>
    <property type="match status" value="1"/>
</dbReference>
<dbReference type="InterPro" id="IPR020892">
    <property type="entry name" value="Cyclophilin-type_PPIase_CS"/>
</dbReference>
<keyword evidence="3 4" id="KW-0413">Isomerase</keyword>
<evidence type="ECO:0000256" key="4">
    <source>
        <dbReference type="RuleBase" id="RU363019"/>
    </source>
</evidence>
<dbReference type="Gene3D" id="2.40.100.10">
    <property type="entry name" value="Cyclophilin-like"/>
    <property type="match status" value="2"/>
</dbReference>
<dbReference type="EMBL" id="JXQK01000055">
    <property type="protein sequence ID" value="KIP62293.1"/>
    <property type="molecule type" value="Genomic_DNA"/>
</dbReference>
<reference evidence="6 7" key="1">
    <citation type="submission" date="2015-01" db="EMBL/GenBank/DDBJ databases">
        <title>Comparative genomics of non-oral Prevotella species.</title>
        <authorList>
            <person name="Accetto T."/>
            <person name="Nograsek B."/>
            <person name="Avgustin G."/>
        </authorList>
    </citation>
    <scope>NUCLEOTIDE SEQUENCE [LARGE SCALE GENOMIC DNA]</scope>
    <source>
        <strain evidence="6 7">P5-119</strain>
    </source>
</reference>
<dbReference type="PANTHER" id="PTHR45625:SF4">
    <property type="entry name" value="PEPTIDYLPROLYL ISOMERASE DOMAIN AND WD REPEAT-CONTAINING PROTEIN 1"/>
    <property type="match status" value="1"/>
</dbReference>
<dbReference type="CDD" id="cd00317">
    <property type="entry name" value="cyclophilin"/>
    <property type="match status" value="1"/>
</dbReference>
<protein>
    <recommendedName>
        <fullName evidence="4">Peptidyl-prolyl cis-trans isomerase</fullName>
        <shortName evidence="4">PPIase</shortName>
        <ecNumber evidence="4">5.2.1.8</ecNumber>
    </recommendedName>
</protein>
<evidence type="ECO:0000259" key="5">
    <source>
        <dbReference type="PROSITE" id="PS50072"/>
    </source>
</evidence>
<dbReference type="InterPro" id="IPR002130">
    <property type="entry name" value="Cyclophilin-type_PPIase_dom"/>
</dbReference>
<dbReference type="AlphaFoldDB" id="A0A0D0I565"/>
<sequence>MADIKISTTLGDIFVRLYDETPKHRDNFIKLAKEGYFDGTLFHRVIKDFMIQGGDPDSKGAPAGKNLGTGGPDYTIPAEFVYPQLFHKRGALSAARLGDEVNPERESSGSQFYIVWGKTYKKSELQQMERQMEMQQEQTIFNQLARENRDKIMELRRNRDRAGLQELQDELVAETKAISMEKGKPTFTDEQREAYTTIGGTPFLDNQYTVFGEVTEGLDVVEKIQACETSRADRPVEDISMTVEIVEE</sequence>